<gene>
    <name evidence="8" type="ORF">EHS89_03505</name>
</gene>
<evidence type="ECO:0000256" key="3">
    <source>
        <dbReference type="ARBA" id="ARBA00022692"/>
    </source>
</evidence>
<feature type="transmembrane region" description="Helical" evidence="6">
    <location>
        <begin position="164"/>
        <end position="185"/>
    </location>
</feature>
<dbReference type="Pfam" id="PF00892">
    <property type="entry name" value="EamA"/>
    <property type="match status" value="2"/>
</dbReference>
<comment type="caution">
    <text evidence="8">The sequence shown here is derived from an EMBL/GenBank/DDBJ whole genome shotgun (WGS) entry which is preliminary data.</text>
</comment>
<feature type="transmembrane region" description="Helical" evidence="6">
    <location>
        <begin position="259"/>
        <end position="278"/>
    </location>
</feature>
<feature type="transmembrane region" description="Helical" evidence="6">
    <location>
        <begin position="134"/>
        <end position="152"/>
    </location>
</feature>
<feature type="domain" description="EamA" evidence="7">
    <location>
        <begin position="13"/>
        <end position="145"/>
    </location>
</feature>
<name>A0A3P1SZS0_9GAMM</name>
<keyword evidence="3 6" id="KW-0812">Transmembrane</keyword>
<evidence type="ECO:0000259" key="7">
    <source>
        <dbReference type="Pfam" id="PF00892"/>
    </source>
</evidence>
<dbReference type="OrthoDB" id="8162550at2"/>
<evidence type="ECO:0000256" key="6">
    <source>
        <dbReference type="SAM" id="Phobius"/>
    </source>
</evidence>
<dbReference type="Proteomes" id="UP000267535">
    <property type="component" value="Unassembled WGS sequence"/>
</dbReference>
<evidence type="ECO:0000256" key="2">
    <source>
        <dbReference type="ARBA" id="ARBA00007362"/>
    </source>
</evidence>
<dbReference type="InterPro" id="IPR000620">
    <property type="entry name" value="EamA_dom"/>
</dbReference>
<dbReference type="AlphaFoldDB" id="A0A3P1SZS0"/>
<feature type="transmembrane region" description="Helical" evidence="6">
    <location>
        <begin position="284"/>
        <end position="304"/>
    </location>
</feature>
<comment type="similarity">
    <text evidence="2">Belongs to the EamA transporter family.</text>
</comment>
<feature type="domain" description="EamA" evidence="7">
    <location>
        <begin position="166"/>
        <end position="301"/>
    </location>
</feature>
<evidence type="ECO:0000256" key="4">
    <source>
        <dbReference type="ARBA" id="ARBA00022989"/>
    </source>
</evidence>
<sequence length="322" mass="33992">MEQYRGEPEFSIKGVSIMLITILIWVAFLLSMRAEAQSELTTTDLGLMRFALPTLVFLPWLLRDFKTLLRVKLRYLVMIICGGLPFFLLVSLGSQYAPVAHAGALVPGTAPLFVTGLAVLIFREPLPRYRGLGLSVILGGVTILLAATLFAAELNSQFSSELNYGPGHLAFLGASLVWAIYTLGLRVAGIDALLATALLCCSATLGLMLSLSLGISESNIANVSWQEIWPHLLSQGLGAGIIGGITYGIAIKTLGAEKTAALGSLTPALAAIIAVPVLGEQLSVTTISGVALIMTGVLLASGALRQTFRATRTRPTLTGIKG</sequence>
<feature type="transmembrane region" description="Helical" evidence="6">
    <location>
        <begin position="46"/>
        <end position="63"/>
    </location>
</feature>
<proteinExistence type="inferred from homology"/>
<dbReference type="PANTHER" id="PTHR32322">
    <property type="entry name" value="INNER MEMBRANE TRANSPORTER"/>
    <property type="match status" value="1"/>
</dbReference>
<dbReference type="InterPro" id="IPR050638">
    <property type="entry name" value="AA-Vitamin_Transporters"/>
</dbReference>
<keyword evidence="4 6" id="KW-1133">Transmembrane helix</keyword>
<feature type="transmembrane region" description="Helical" evidence="6">
    <location>
        <begin position="192"/>
        <end position="216"/>
    </location>
</feature>
<keyword evidence="9" id="KW-1185">Reference proteome</keyword>
<dbReference type="Gene3D" id="1.10.3730.20">
    <property type="match status" value="2"/>
</dbReference>
<dbReference type="GO" id="GO:0016020">
    <property type="term" value="C:membrane"/>
    <property type="evidence" value="ECO:0007669"/>
    <property type="project" value="UniProtKB-SubCell"/>
</dbReference>
<evidence type="ECO:0000256" key="1">
    <source>
        <dbReference type="ARBA" id="ARBA00004141"/>
    </source>
</evidence>
<reference evidence="8 9" key="1">
    <citation type="submission" date="2018-11" db="EMBL/GenBank/DDBJ databases">
        <title>The draft genome sequence of Amphritea balenae JAMM 1525T.</title>
        <authorList>
            <person name="Fang Z."/>
            <person name="Zhang Y."/>
            <person name="Han X."/>
        </authorList>
    </citation>
    <scope>NUCLEOTIDE SEQUENCE [LARGE SCALE GENOMIC DNA]</scope>
    <source>
        <strain evidence="8 9">JAMM 1525</strain>
    </source>
</reference>
<keyword evidence="5 6" id="KW-0472">Membrane</keyword>
<evidence type="ECO:0000313" key="8">
    <source>
        <dbReference type="EMBL" id="RRD01633.1"/>
    </source>
</evidence>
<dbReference type="RefSeq" id="WP_124924706.1">
    <property type="nucleotide sequence ID" value="NZ_BMOH01000001.1"/>
</dbReference>
<evidence type="ECO:0000313" key="9">
    <source>
        <dbReference type="Proteomes" id="UP000267535"/>
    </source>
</evidence>
<dbReference type="SUPFAM" id="SSF103481">
    <property type="entry name" value="Multidrug resistance efflux transporter EmrE"/>
    <property type="match status" value="2"/>
</dbReference>
<dbReference type="InterPro" id="IPR037185">
    <property type="entry name" value="EmrE-like"/>
</dbReference>
<organism evidence="8 9">
    <name type="scientific">Amphritea balenae</name>
    <dbReference type="NCBI Taxonomy" id="452629"/>
    <lineage>
        <taxon>Bacteria</taxon>
        <taxon>Pseudomonadati</taxon>
        <taxon>Pseudomonadota</taxon>
        <taxon>Gammaproteobacteria</taxon>
        <taxon>Oceanospirillales</taxon>
        <taxon>Oceanospirillaceae</taxon>
        <taxon>Amphritea</taxon>
    </lineage>
</organism>
<accession>A0A3P1SZS0</accession>
<dbReference type="PANTHER" id="PTHR32322:SF2">
    <property type="entry name" value="EAMA DOMAIN-CONTAINING PROTEIN"/>
    <property type="match status" value="1"/>
</dbReference>
<comment type="subcellular location">
    <subcellularLocation>
        <location evidence="1">Membrane</location>
        <topology evidence="1">Multi-pass membrane protein</topology>
    </subcellularLocation>
</comment>
<feature type="transmembrane region" description="Helical" evidence="6">
    <location>
        <begin position="228"/>
        <end position="247"/>
    </location>
</feature>
<protein>
    <submittedName>
        <fullName evidence="8">DMT family transporter</fullName>
    </submittedName>
</protein>
<dbReference type="EMBL" id="RQXV01000001">
    <property type="protein sequence ID" value="RRD01633.1"/>
    <property type="molecule type" value="Genomic_DNA"/>
</dbReference>
<evidence type="ECO:0000256" key="5">
    <source>
        <dbReference type="ARBA" id="ARBA00023136"/>
    </source>
</evidence>
<feature type="transmembrane region" description="Helical" evidence="6">
    <location>
        <begin position="12"/>
        <end position="34"/>
    </location>
</feature>
<feature type="transmembrane region" description="Helical" evidence="6">
    <location>
        <begin position="75"/>
        <end position="93"/>
    </location>
</feature>
<feature type="transmembrane region" description="Helical" evidence="6">
    <location>
        <begin position="99"/>
        <end position="122"/>
    </location>
</feature>